<evidence type="ECO:0000256" key="1">
    <source>
        <dbReference type="SAM" id="MobiDB-lite"/>
    </source>
</evidence>
<gene>
    <name evidence="2" type="ORF">NKW54_09625</name>
</gene>
<dbReference type="RefSeq" id="WP_062144744.1">
    <property type="nucleotide sequence ID" value="NZ_JAMYZR010000012.1"/>
</dbReference>
<proteinExistence type="predicted"/>
<sequence>MLAPARAPQSHPAHTIATAHAAPATGTSHPAPTTGTLTSAAHSITNRIAVPSHATRLPTSHPASHSRSHTPTPHTPVCPYTPPSPALRAVFAAQAAGVPLIRRDVPPDIIAALHTHAQSLHTALQPVTELHVAAWLKKLGHLVTNPPGAGHAASQCRAIFEVCADIPAGAWGPEARLAWTRQPPRDGYPVGARWPSPNELRTILLPFANTLRRDAASSRTLLASLPPSLRTQLPAPHAAA</sequence>
<feature type="region of interest" description="Disordered" evidence="1">
    <location>
        <begin position="54"/>
        <end position="77"/>
    </location>
</feature>
<evidence type="ECO:0000313" key="3">
    <source>
        <dbReference type="Proteomes" id="UP001523543"/>
    </source>
</evidence>
<accession>A0ABT1EUU3</accession>
<dbReference type="EMBL" id="JAMYZR010000012">
    <property type="protein sequence ID" value="MCP1246200.1"/>
    <property type="molecule type" value="Genomic_DNA"/>
</dbReference>
<evidence type="ECO:0000313" key="2">
    <source>
        <dbReference type="EMBL" id="MCP1246200.1"/>
    </source>
</evidence>
<feature type="compositionally biased region" description="Polar residues" evidence="1">
    <location>
        <begin position="57"/>
        <end position="72"/>
    </location>
</feature>
<keyword evidence="3" id="KW-1185">Reference proteome</keyword>
<name>A0ABT1EUU3_9PROT</name>
<organism evidence="2 3">
    <name type="scientific">Acetobacter cerevisiae</name>
    <dbReference type="NCBI Taxonomy" id="178900"/>
    <lineage>
        <taxon>Bacteria</taxon>
        <taxon>Pseudomonadati</taxon>
        <taxon>Pseudomonadota</taxon>
        <taxon>Alphaproteobacteria</taxon>
        <taxon>Acetobacterales</taxon>
        <taxon>Acetobacteraceae</taxon>
        <taxon>Acetobacter</taxon>
    </lineage>
</organism>
<comment type="caution">
    <text evidence="2">The sequence shown here is derived from an EMBL/GenBank/DDBJ whole genome shotgun (WGS) entry which is preliminary data.</text>
</comment>
<protein>
    <submittedName>
        <fullName evidence="2">Uncharacterized protein</fullName>
    </submittedName>
</protein>
<dbReference type="Proteomes" id="UP001523543">
    <property type="component" value="Unassembled WGS sequence"/>
</dbReference>
<reference evidence="2 3" key="1">
    <citation type="submission" date="2022-06" db="EMBL/GenBank/DDBJ databases">
        <title>Acetobacer genomes from food samples.</title>
        <authorList>
            <person name="Sombolestani A."/>
        </authorList>
    </citation>
    <scope>NUCLEOTIDE SEQUENCE [LARGE SCALE GENOMIC DNA]</scope>
    <source>
        <strain evidence="2 3">R-83281</strain>
    </source>
</reference>